<protein>
    <submittedName>
        <fullName evidence="1">Uncharacterized protein</fullName>
    </submittedName>
</protein>
<keyword evidence="2" id="KW-1185">Reference proteome</keyword>
<name>A0A835MKZ1_9ROSI</name>
<evidence type="ECO:0000313" key="2">
    <source>
        <dbReference type="Proteomes" id="UP000657918"/>
    </source>
</evidence>
<reference evidence="1 2" key="1">
    <citation type="submission" date="2020-10" db="EMBL/GenBank/DDBJ databases">
        <title>Plant Genome Project.</title>
        <authorList>
            <person name="Zhang R.-G."/>
        </authorList>
    </citation>
    <scope>NUCLEOTIDE SEQUENCE [LARGE SCALE GENOMIC DNA]</scope>
    <source>
        <strain evidence="1">FAFU-HL-1</strain>
        <tissue evidence="1">Leaf</tissue>
    </source>
</reference>
<organism evidence="1 2">
    <name type="scientific">Salix dunnii</name>
    <dbReference type="NCBI Taxonomy" id="1413687"/>
    <lineage>
        <taxon>Eukaryota</taxon>
        <taxon>Viridiplantae</taxon>
        <taxon>Streptophyta</taxon>
        <taxon>Embryophyta</taxon>
        <taxon>Tracheophyta</taxon>
        <taxon>Spermatophyta</taxon>
        <taxon>Magnoliopsida</taxon>
        <taxon>eudicotyledons</taxon>
        <taxon>Gunneridae</taxon>
        <taxon>Pentapetalae</taxon>
        <taxon>rosids</taxon>
        <taxon>fabids</taxon>
        <taxon>Malpighiales</taxon>
        <taxon>Salicaceae</taxon>
        <taxon>Saliceae</taxon>
        <taxon>Salix</taxon>
    </lineage>
</organism>
<evidence type="ECO:0000313" key="1">
    <source>
        <dbReference type="EMBL" id="KAF9667669.1"/>
    </source>
</evidence>
<sequence length="183" mass="19349">MPQSDPCSGKADSKLGFISPRGKILDSTIPFNKLLETEFTESADTASPAVFAFVSCARCVLFKLGPLGLAASTANRNVAKDTASSPVAPAILTEVTGLRECGLSLLSAPPPPPPLNNLPPPPIEWKSCISQAPLPPLALRILNAVPTCVKSRNHPSWTGSACSVNWGFIGPFTRTEGWEIWAV</sequence>
<comment type="caution">
    <text evidence="1">The sequence shown here is derived from an EMBL/GenBank/DDBJ whole genome shotgun (WGS) entry which is preliminary data.</text>
</comment>
<dbReference type="AlphaFoldDB" id="A0A835MKZ1"/>
<accession>A0A835MKZ1</accession>
<proteinExistence type="predicted"/>
<dbReference type="EMBL" id="JADGMS010000015">
    <property type="protein sequence ID" value="KAF9667669.1"/>
    <property type="molecule type" value="Genomic_DNA"/>
</dbReference>
<dbReference type="Proteomes" id="UP000657918">
    <property type="component" value="Unassembled WGS sequence"/>
</dbReference>
<gene>
    <name evidence="1" type="ORF">SADUNF_Sadunf15G0047700</name>
</gene>